<dbReference type="AlphaFoldDB" id="A0A8T1X473"/>
<feature type="chain" id="PRO_5035718131" evidence="5">
    <location>
        <begin position="24"/>
        <end position="324"/>
    </location>
</feature>
<evidence type="ECO:0000256" key="3">
    <source>
        <dbReference type="ARBA" id="ARBA00022679"/>
    </source>
</evidence>
<dbReference type="InterPro" id="IPR025714">
    <property type="entry name" value="Methyltranfer_dom"/>
</dbReference>
<proteinExistence type="inferred from homology"/>
<dbReference type="PANTHER" id="PTHR12176">
    <property type="entry name" value="SAM-DEPENDENT METHYLTRANSFERASE SUPERFAMILY PROTEIN"/>
    <property type="match status" value="1"/>
</dbReference>
<dbReference type="OrthoDB" id="411785at2759"/>
<evidence type="ECO:0000256" key="1">
    <source>
        <dbReference type="ARBA" id="ARBA00008361"/>
    </source>
</evidence>
<comment type="similarity">
    <text evidence="1">Belongs to the methyltransferase superfamily.</text>
</comment>
<feature type="domain" description="Methyltransferase" evidence="6">
    <location>
        <begin position="156"/>
        <end position="276"/>
    </location>
</feature>
<dbReference type="Pfam" id="PF13847">
    <property type="entry name" value="Methyltransf_31"/>
    <property type="match status" value="1"/>
</dbReference>
<feature type="compositionally biased region" description="Polar residues" evidence="4">
    <location>
        <begin position="120"/>
        <end position="130"/>
    </location>
</feature>
<sequence length="324" mass="34894">MIYPKAVFRTVIALSTVAATTHATVAGPRNSANGVKRGKGGRHIDTVNVYEHGVTNAVLNVESPSSYAATVKNQGGADLRKITFPNGTGGRFTAASPTNVALESTGKGKTTSYGSTPSTNSGASPASSPSRKGGKYGDDPQSLTKELLGKYVRQSDRILMVGCGNSTFSIDMYKAGFHNITNIDFSKVVIERMSAKYSEGMPEMKWIEADMTKLNQVFTPGTFDVVIDKAAMDALMCDEGDVWSPSEAVIEQAAAMCTGITSVLMPKGIFLQISFAQPHFRKRFLLGEGEQPPTSTVYGWDYSYHNIDIGLGYFFYVLQKTSVV</sequence>
<protein>
    <submittedName>
        <fullName evidence="7">Endothelin-converting enzyme 2</fullName>
    </submittedName>
</protein>
<dbReference type="CDD" id="cd02440">
    <property type="entry name" value="AdoMet_MTases"/>
    <property type="match status" value="1"/>
</dbReference>
<dbReference type="InterPro" id="IPR051419">
    <property type="entry name" value="Lys/N-term_MeTrsfase_sf"/>
</dbReference>
<comment type="caution">
    <text evidence="7">The sequence shown here is derived from an EMBL/GenBank/DDBJ whole genome shotgun (WGS) entry which is preliminary data.</text>
</comment>
<evidence type="ECO:0000256" key="4">
    <source>
        <dbReference type="SAM" id="MobiDB-lite"/>
    </source>
</evidence>
<evidence type="ECO:0000313" key="8">
    <source>
        <dbReference type="Proteomes" id="UP000693981"/>
    </source>
</evidence>
<dbReference type="Proteomes" id="UP000693981">
    <property type="component" value="Unassembled WGS sequence"/>
</dbReference>
<reference evidence="7" key="1">
    <citation type="submission" date="2021-02" db="EMBL/GenBank/DDBJ databases">
        <authorList>
            <person name="Palmer J.M."/>
        </authorList>
    </citation>
    <scope>NUCLEOTIDE SEQUENCE</scope>
    <source>
        <strain evidence="7">SCRP23</strain>
    </source>
</reference>
<dbReference type="PANTHER" id="PTHR12176:SF80">
    <property type="entry name" value="EEF1A LYSINE METHYLTRANSFERASE 4"/>
    <property type="match status" value="1"/>
</dbReference>
<name>A0A8T1X473_9STRA</name>
<gene>
    <name evidence="7" type="primary">ECE2</name>
    <name evidence="7" type="ORF">PHYBOEH_011071</name>
</gene>
<keyword evidence="2" id="KW-0489">Methyltransferase</keyword>
<accession>A0A8T1X473</accession>
<dbReference type="EMBL" id="JAGDFL010000080">
    <property type="protein sequence ID" value="KAG7398450.1"/>
    <property type="molecule type" value="Genomic_DNA"/>
</dbReference>
<keyword evidence="5" id="KW-0732">Signal</keyword>
<evidence type="ECO:0000256" key="2">
    <source>
        <dbReference type="ARBA" id="ARBA00022603"/>
    </source>
</evidence>
<feature type="region of interest" description="Disordered" evidence="4">
    <location>
        <begin position="88"/>
        <end position="139"/>
    </location>
</feature>
<keyword evidence="8" id="KW-1185">Reference proteome</keyword>
<dbReference type="GO" id="GO:0008168">
    <property type="term" value="F:methyltransferase activity"/>
    <property type="evidence" value="ECO:0007669"/>
    <property type="project" value="UniProtKB-KW"/>
</dbReference>
<evidence type="ECO:0000259" key="6">
    <source>
        <dbReference type="Pfam" id="PF13847"/>
    </source>
</evidence>
<keyword evidence="3" id="KW-0808">Transferase</keyword>
<organism evidence="7 8">
    <name type="scientific">Phytophthora boehmeriae</name>
    <dbReference type="NCBI Taxonomy" id="109152"/>
    <lineage>
        <taxon>Eukaryota</taxon>
        <taxon>Sar</taxon>
        <taxon>Stramenopiles</taxon>
        <taxon>Oomycota</taxon>
        <taxon>Peronosporomycetes</taxon>
        <taxon>Peronosporales</taxon>
        <taxon>Peronosporaceae</taxon>
        <taxon>Phytophthora</taxon>
    </lineage>
</organism>
<feature type="signal peptide" evidence="5">
    <location>
        <begin position="1"/>
        <end position="23"/>
    </location>
</feature>
<evidence type="ECO:0000313" key="7">
    <source>
        <dbReference type="EMBL" id="KAG7398450.1"/>
    </source>
</evidence>
<feature type="compositionally biased region" description="Low complexity" evidence="4">
    <location>
        <begin position="104"/>
        <end position="119"/>
    </location>
</feature>
<evidence type="ECO:0000256" key="5">
    <source>
        <dbReference type="SAM" id="SignalP"/>
    </source>
</evidence>
<dbReference type="GO" id="GO:0032259">
    <property type="term" value="P:methylation"/>
    <property type="evidence" value="ECO:0007669"/>
    <property type="project" value="UniProtKB-KW"/>
</dbReference>